<dbReference type="OrthoDB" id="10262413at2759"/>
<dbReference type="Proteomes" id="UP000094112">
    <property type="component" value="Unassembled WGS sequence"/>
</dbReference>
<dbReference type="AlphaFoldDB" id="A0A1E3P7F7"/>
<gene>
    <name evidence="2" type="ORF">WICANDRAFT_29394</name>
</gene>
<dbReference type="InterPro" id="IPR051783">
    <property type="entry name" value="NAD(P)-dependent_oxidoreduct"/>
</dbReference>
<accession>A0A1E3P7F7</accession>
<organism evidence="2 3">
    <name type="scientific">Wickerhamomyces anomalus (strain ATCC 58044 / CBS 1984 / NCYC 433 / NRRL Y-366-8)</name>
    <name type="common">Yeast</name>
    <name type="synonym">Hansenula anomala</name>
    <dbReference type="NCBI Taxonomy" id="683960"/>
    <lineage>
        <taxon>Eukaryota</taxon>
        <taxon>Fungi</taxon>
        <taxon>Dikarya</taxon>
        <taxon>Ascomycota</taxon>
        <taxon>Saccharomycotina</taxon>
        <taxon>Saccharomycetes</taxon>
        <taxon>Phaffomycetales</taxon>
        <taxon>Wickerhamomycetaceae</taxon>
        <taxon>Wickerhamomyces</taxon>
    </lineage>
</organism>
<dbReference type="InterPro" id="IPR001509">
    <property type="entry name" value="Epimerase_deHydtase"/>
</dbReference>
<dbReference type="InterPro" id="IPR036291">
    <property type="entry name" value="NAD(P)-bd_dom_sf"/>
</dbReference>
<protein>
    <recommendedName>
        <fullName evidence="1">NAD-dependent epimerase/dehydratase domain-containing protein</fullName>
    </recommendedName>
</protein>
<dbReference type="RefSeq" id="XP_019040417.1">
    <property type="nucleotide sequence ID" value="XM_019181600.1"/>
</dbReference>
<dbReference type="PANTHER" id="PTHR48079">
    <property type="entry name" value="PROTEIN YEEZ"/>
    <property type="match status" value="1"/>
</dbReference>
<evidence type="ECO:0000259" key="1">
    <source>
        <dbReference type="Pfam" id="PF01370"/>
    </source>
</evidence>
<dbReference type="GeneID" id="30198846"/>
<reference evidence="2 3" key="1">
    <citation type="journal article" date="2016" name="Proc. Natl. Acad. Sci. U.S.A.">
        <title>Comparative genomics of biotechnologically important yeasts.</title>
        <authorList>
            <person name="Riley R."/>
            <person name="Haridas S."/>
            <person name="Wolfe K.H."/>
            <person name="Lopes M.R."/>
            <person name="Hittinger C.T."/>
            <person name="Goeker M."/>
            <person name="Salamov A.A."/>
            <person name="Wisecaver J.H."/>
            <person name="Long T.M."/>
            <person name="Calvey C.H."/>
            <person name="Aerts A.L."/>
            <person name="Barry K.W."/>
            <person name="Choi C."/>
            <person name="Clum A."/>
            <person name="Coughlan A.Y."/>
            <person name="Deshpande S."/>
            <person name="Douglass A.P."/>
            <person name="Hanson S.J."/>
            <person name="Klenk H.-P."/>
            <person name="LaButti K.M."/>
            <person name="Lapidus A."/>
            <person name="Lindquist E.A."/>
            <person name="Lipzen A.M."/>
            <person name="Meier-Kolthoff J.P."/>
            <person name="Ohm R.A."/>
            <person name="Otillar R.P."/>
            <person name="Pangilinan J.L."/>
            <person name="Peng Y."/>
            <person name="Rokas A."/>
            <person name="Rosa C.A."/>
            <person name="Scheuner C."/>
            <person name="Sibirny A.A."/>
            <person name="Slot J.C."/>
            <person name="Stielow J.B."/>
            <person name="Sun H."/>
            <person name="Kurtzman C.P."/>
            <person name="Blackwell M."/>
            <person name="Grigoriev I.V."/>
            <person name="Jeffries T.W."/>
        </authorList>
    </citation>
    <scope>NUCLEOTIDE SEQUENCE [LARGE SCALE GENOMIC DNA]</scope>
    <source>
        <strain evidence="3">ATCC 58044 / CBS 1984 / NCYC 433 / NRRL Y-366-8</strain>
    </source>
</reference>
<sequence length="338" mass="38069">MTVEQPTTYQRQKVLLLGATGFIGGEILYKLLTLPQFEKLDITILTRCYEKARKIHSTTQGRVRPIVGSVRDVFLMHHEFQRADIVINANGVDSIRCAKYLSKVASKVRKPYLILHTSGASTISATKGASDRVFSDLENNNEIVHTPVDEIILGIEERNPKFVKTVIVSPPTIFGRNDGFIRREAVSIPKLVKLAMKNKQAFTAYSGDYHLSHVHINDLADLYVMLLEHLLVGNNIKTGREGYYFAENGVHDWKDISAQIGKLLKQKGLVKTEEVAQLQPEQIQKLANDETAPYYWGTNAVTKADLARSYGWQPKFTTADLLNDLETTVDHIALQENY</sequence>
<proteinExistence type="predicted"/>
<name>A0A1E3P7F7_WICAA</name>
<dbReference type="SUPFAM" id="SSF51735">
    <property type="entry name" value="NAD(P)-binding Rossmann-fold domains"/>
    <property type="match status" value="1"/>
</dbReference>
<keyword evidence="3" id="KW-1185">Reference proteome</keyword>
<dbReference type="EMBL" id="KV454209">
    <property type="protein sequence ID" value="ODQ61210.1"/>
    <property type="molecule type" value="Genomic_DNA"/>
</dbReference>
<dbReference type="Gene3D" id="3.40.50.720">
    <property type="entry name" value="NAD(P)-binding Rossmann-like Domain"/>
    <property type="match status" value="1"/>
</dbReference>
<dbReference type="STRING" id="683960.A0A1E3P7F7"/>
<dbReference type="Pfam" id="PF01370">
    <property type="entry name" value="Epimerase"/>
    <property type="match status" value="1"/>
</dbReference>
<dbReference type="GO" id="GO:0005737">
    <property type="term" value="C:cytoplasm"/>
    <property type="evidence" value="ECO:0007669"/>
    <property type="project" value="TreeGrafter"/>
</dbReference>
<dbReference type="GO" id="GO:0004029">
    <property type="term" value="F:aldehyde dehydrogenase (NAD+) activity"/>
    <property type="evidence" value="ECO:0007669"/>
    <property type="project" value="TreeGrafter"/>
</dbReference>
<dbReference type="PANTHER" id="PTHR48079:SF6">
    <property type="entry name" value="NAD(P)-BINDING DOMAIN-CONTAINING PROTEIN-RELATED"/>
    <property type="match status" value="1"/>
</dbReference>
<feature type="domain" description="NAD-dependent epimerase/dehydratase" evidence="1">
    <location>
        <begin position="14"/>
        <end position="229"/>
    </location>
</feature>
<evidence type="ECO:0000313" key="3">
    <source>
        <dbReference type="Proteomes" id="UP000094112"/>
    </source>
</evidence>
<evidence type="ECO:0000313" key="2">
    <source>
        <dbReference type="EMBL" id="ODQ61210.1"/>
    </source>
</evidence>